<dbReference type="SUPFAM" id="SSF53448">
    <property type="entry name" value="Nucleotide-diphospho-sugar transferases"/>
    <property type="match status" value="1"/>
</dbReference>
<dbReference type="PROSITE" id="PS51363">
    <property type="entry name" value="W2"/>
    <property type="match status" value="1"/>
</dbReference>
<sequence length="664" mass="75157">MAPDPKKPAKEKPLTAIVLLDSFDQRFAPILEKSYECFGFIPLANIPMINYTMNWLLRTEIESVMLVATGKSQKYAKLVENEWGSAFEEFSVVICDGSSSLGDCLREIHNRELITDNFLLISNPSSLTSSTLSQQIRDFRKRRVENADNVMTLIYGGCENREKSVIGVNSDGKLVLYPAATSSGLIKVDKVDFYQNAQIRRDVVNTGIALCSRLIVTQFNDNFDFSTMEDVIRELLSKDDILGLNIHVDVLPQNESAYMAKDYDTLLHLNTLLLERWFYPLTPERVEVSRFISVCPRNIYLEEEDFLNTSMSSRIVLSDASVNVSLGIHTKISKTARIYNSSIGSNSEIAENTTISNCIIGKNVKIGKNVEIFGGFIGDNSVILDNSKFPEIIIGNGVKMAEIGENLENSAICSWQVDEDEFEKIVAQKIGEELYLWQLRNGGGFWKISQGKIGINMSNVEENEEEDEDFEEGSDEDFDVDFDDGFDDSTRQFYDEVFESMKGMQSMANQQMNNLILEINSSKLACNVSVDDVAKNVFAAFLALPGMEDLKELLVLIKKWRPLFINYYKSSDSNATARKLEMERKCQIQMLMAIEEKFDKESANFGPKCAKIVHFLYNDADVLDEEAILEWAGSIDSGSKLRELMEPIVKWLQEDDEDEEEEED</sequence>
<dbReference type="InterPro" id="IPR003307">
    <property type="entry name" value="W2_domain"/>
</dbReference>
<dbReference type="PANTHER" id="PTHR45887">
    <property type="entry name" value="TRANSLATION INITIATION FACTOR EIF-2B SUBUNIT EPSILON"/>
    <property type="match status" value="1"/>
</dbReference>
<dbReference type="InterPro" id="IPR044123">
    <property type="entry name" value="W2_eIF2B_epsilon"/>
</dbReference>
<evidence type="ECO:0000313" key="5">
    <source>
        <dbReference type="Proteomes" id="UP001152747"/>
    </source>
</evidence>
<dbReference type="PANTHER" id="PTHR45887:SF1">
    <property type="entry name" value="TRANSLATION INITIATION FACTOR EIF-2B SUBUNIT EPSILON"/>
    <property type="match status" value="1"/>
</dbReference>
<name>A0A9P1I9G4_9PELO</name>
<accession>A0A9P1I9G4</accession>
<dbReference type="InterPro" id="IPR016024">
    <property type="entry name" value="ARM-type_fold"/>
</dbReference>
<dbReference type="AlphaFoldDB" id="A0A9P1I9G4"/>
<evidence type="ECO:0000256" key="2">
    <source>
        <dbReference type="ARBA" id="ARBA00044345"/>
    </source>
</evidence>
<dbReference type="Pfam" id="PF02020">
    <property type="entry name" value="W2"/>
    <property type="match status" value="1"/>
</dbReference>
<dbReference type="GO" id="GO:0031369">
    <property type="term" value="F:translation initiation factor binding"/>
    <property type="evidence" value="ECO:0007669"/>
    <property type="project" value="InterPro"/>
</dbReference>
<organism evidence="4 5">
    <name type="scientific">Caenorhabditis angaria</name>
    <dbReference type="NCBI Taxonomy" id="860376"/>
    <lineage>
        <taxon>Eukaryota</taxon>
        <taxon>Metazoa</taxon>
        <taxon>Ecdysozoa</taxon>
        <taxon>Nematoda</taxon>
        <taxon>Chromadorea</taxon>
        <taxon>Rhabditida</taxon>
        <taxon>Rhabditina</taxon>
        <taxon>Rhabditomorpha</taxon>
        <taxon>Rhabditoidea</taxon>
        <taxon>Rhabditidae</taxon>
        <taxon>Peloderinae</taxon>
        <taxon>Caenorhabditis</taxon>
    </lineage>
</organism>
<dbReference type="SUPFAM" id="SSF51161">
    <property type="entry name" value="Trimeric LpxA-like enzymes"/>
    <property type="match status" value="1"/>
</dbReference>
<dbReference type="InterPro" id="IPR051956">
    <property type="entry name" value="eIF2B_epsilon"/>
</dbReference>
<dbReference type="SUPFAM" id="SSF48371">
    <property type="entry name" value="ARM repeat"/>
    <property type="match status" value="1"/>
</dbReference>
<evidence type="ECO:0000259" key="3">
    <source>
        <dbReference type="PROSITE" id="PS51363"/>
    </source>
</evidence>
<dbReference type="InterPro" id="IPR029044">
    <property type="entry name" value="Nucleotide-diphossugar_trans"/>
</dbReference>
<proteinExistence type="predicted"/>
<gene>
    <name evidence="4" type="ORF">CAMP_LOCUS3247</name>
</gene>
<dbReference type="Proteomes" id="UP001152747">
    <property type="component" value="Unassembled WGS sequence"/>
</dbReference>
<protein>
    <recommendedName>
        <fullName evidence="1">Translation initiation factor eIF2B subunit epsilon</fullName>
    </recommendedName>
    <alternativeName>
        <fullName evidence="2">eIF2B GDP-GTP exchange factor subunit epsilon</fullName>
    </alternativeName>
</protein>
<dbReference type="GO" id="GO:0005851">
    <property type="term" value="C:eukaryotic translation initiation factor 2B complex"/>
    <property type="evidence" value="ECO:0007669"/>
    <property type="project" value="TreeGrafter"/>
</dbReference>
<dbReference type="EMBL" id="CANHGI010000002">
    <property type="protein sequence ID" value="CAI5440610.1"/>
    <property type="molecule type" value="Genomic_DNA"/>
</dbReference>
<dbReference type="InterPro" id="IPR011004">
    <property type="entry name" value="Trimer_LpxA-like_sf"/>
</dbReference>
<comment type="caution">
    <text evidence="4">The sequence shown here is derived from an EMBL/GenBank/DDBJ whole genome shotgun (WGS) entry which is preliminary data.</text>
</comment>
<dbReference type="Gene3D" id="1.25.40.180">
    <property type="match status" value="1"/>
</dbReference>
<dbReference type="GO" id="GO:0003743">
    <property type="term" value="F:translation initiation factor activity"/>
    <property type="evidence" value="ECO:0007669"/>
    <property type="project" value="TreeGrafter"/>
</dbReference>
<reference evidence="4" key="1">
    <citation type="submission" date="2022-11" db="EMBL/GenBank/DDBJ databases">
        <authorList>
            <person name="Kikuchi T."/>
        </authorList>
    </citation>
    <scope>NUCLEOTIDE SEQUENCE</scope>
    <source>
        <strain evidence="4">PS1010</strain>
    </source>
</reference>
<feature type="domain" description="W2" evidence="3">
    <location>
        <begin position="487"/>
        <end position="662"/>
    </location>
</feature>
<dbReference type="CDD" id="cd11558">
    <property type="entry name" value="W2_eIF2B_epsilon"/>
    <property type="match status" value="1"/>
</dbReference>
<dbReference type="GO" id="GO:0005085">
    <property type="term" value="F:guanyl-nucleotide exchange factor activity"/>
    <property type="evidence" value="ECO:0007669"/>
    <property type="project" value="InterPro"/>
</dbReference>
<dbReference type="Gene3D" id="3.90.550.10">
    <property type="entry name" value="Spore Coat Polysaccharide Biosynthesis Protein SpsA, Chain A"/>
    <property type="match status" value="1"/>
</dbReference>
<dbReference type="SMART" id="SM00515">
    <property type="entry name" value="eIF5C"/>
    <property type="match status" value="1"/>
</dbReference>
<evidence type="ECO:0000256" key="1">
    <source>
        <dbReference type="ARBA" id="ARBA00044144"/>
    </source>
</evidence>
<dbReference type="OrthoDB" id="424572at2759"/>
<keyword evidence="5" id="KW-1185">Reference proteome</keyword>
<evidence type="ECO:0000313" key="4">
    <source>
        <dbReference type="EMBL" id="CAI5440610.1"/>
    </source>
</evidence>
<dbReference type="Gene3D" id="2.160.10.10">
    <property type="entry name" value="Hexapeptide repeat proteins"/>
    <property type="match status" value="1"/>
</dbReference>